<evidence type="ECO:0000313" key="2">
    <source>
        <dbReference type="EMBL" id="TCS94417.1"/>
    </source>
</evidence>
<comment type="caution">
    <text evidence="2">The sequence shown here is derived from an EMBL/GenBank/DDBJ whole genome shotgun (WGS) entry which is preliminary data.</text>
</comment>
<accession>A0A4V2UV59</accession>
<dbReference type="InterPro" id="IPR029069">
    <property type="entry name" value="HotDog_dom_sf"/>
</dbReference>
<gene>
    <name evidence="2" type="ORF">EDC25_12213</name>
</gene>
<dbReference type="InterPro" id="IPR012660">
    <property type="entry name" value="YiiD_C"/>
</dbReference>
<evidence type="ECO:0000259" key="1">
    <source>
        <dbReference type="Pfam" id="PF09500"/>
    </source>
</evidence>
<evidence type="ECO:0000313" key="3">
    <source>
        <dbReference type="Proteomes" id="UP000294599"/>
    </source>
</evidence>
<name>A0A4V2UV59_9GAMM</name>
<keyword evidence="3" id="KW-1185">Reference proteome</keyword>
<proteinExistence type="predicted"/>
<dbReference type="Pfam" id="PF09500">
    <property type="entry name" value="YiiD_C"/>
    <property type="match status" value="1"/>
</dbReference>
<dbReference type="SUPFAM" id="SSF54637">
    <property type="entry name" value="Thioesterase/thiol ester dehydrase-isomerase"/>
    <property type="match status" value="1"/>
</dbReference>
<dbReference type="RefSeq" id="WP_240639727.1">
    <property type="nucleotide sequence ID" value="NZ_JBHLWF010000027.1"/>
</dbReference>
<dbReference type="Gene3D" id="3.10.129.10">
    <property type="entry name" value="Hotdog Thioesterase"/>
    <property type="match status" value="1"/>
</dbReference>
<dbReference type="EMBL" id="SMAF01000022">
    <property type="protein sequence ID" value="TCS94417.1"/>
    <property type="molecule type" value="Genomic_DNA"/>
</dbReference>
<organism evidence="2 3">
    <name type="scientific">Pseudofulvimonas gallinarii</name>
    <dbReference type="NCBI Taxonomy" id="634155"/>
    <lineage>
        <taxon>Bacteria</taxon>
        <taxon>Pseudomonadati</taxon>
        <taxon>Pseudomonadota</taxon>
        <taxon>Gammaproteobacteria</taxon>
        <taxon>Lysobacterales</taxon>
        <taxon>Rhodanobacteraceae</taxon>
        <taxon>Pseudofulvimonas</taxon>
    </lineage>
</organism>
<feature type="domain" description="Thioesterase putative" evidence="1">
    <location>
        <begin position="20"/>
        <end position="161"/>
    </location>
</feature>
<dbReference type="AlphaFoldDB" id="A0A4V2UV59"/>
<dbReference type="Proteomes" id="UP000294599">
    <property type="component" value="Unassembled WGS sequence"/>
</dbReference>
<dbReference type="NCBIfam" id="TIGR02447">
    <property type="entry name" value="yiiD_Cterm"/>
    <property type="match status" value="1"/>
</dbReference>
<protein>
    <submittedName>
        <fullName evidence="2">Thioesterase domain-containing protein</fullName>
    </submittedName>
</protein>
<sequence length="170" mass="18445">MLRRTVAAFDNWTVAPMTLDELKSHLLADIPLARAMALDLAGWDGRTFVVTAPLEPNRNDKGCAFGGSLASLMTLAGWGASVLRLGERAEGAEVYVQDSHIRYLAPVWQDIVIHAFSDDEAPEAFAAAYLDRGRARTHVQAECRLVDGTVAASLSARFVAIDPKRPRPAS</sequence>
<reference evidence="2 3" key="1">
    <citation type="submission" date="2019-03" db="EMBL/GenBank/DDBJ databases">
        <title>Genomic Encyclopedia of Type Strains, Phase IV (KMG-IV): sequencing the most valuable type-strain genomes for metagenomic binning, comparative biology and taxonomic classification.</title>
        <authorList>
            <person name="Goeker M."/>
        </authorList>
    </citation>
    <scope>NUCLEOTIDE SEQUENCE [LARGE SCALE GENOMIC DNA]</scope>
    <source>
        <strain evidence="2 3">DSM 21944</strain>
    </source>
</reference>